<evidence type="ECO:0000256" key="14">
    <source>
        <dbReference type="ARBA" id="ARBA00022777"/>
    </source>
</evidence>
<dbReference type="GO" id="GO:0005524">
    <property type="term" value="F:ATP binding"/>
    <property type="evidence" value="ECO:0007669"/>
    <property type="project" value="UniProtKB-UniRule"/>
</dbReference>
<gene>
    <name evidence="28" type="ORF">BMR1_03g03500</name>
</gene>
<dbReference type="InterPro" id="IPR000719">
    <property type="entry name" value="Prot_kinase_dom"/>
</dbReference>
<dbReference type="GO" id="GO:0106310">
    <property type="term" value="F:protein serine kinase activity"/>
    <property type="evidence" value="ECO:0007669"/>
    <property type="project" value="RHEA"/>
</dbReference>
<dbReference type="OrthoDB" id="1732493at2759"/>
<evidence type="ECO:0000256" key="26">
    <source>
        <dbReference type="RuleBase" id="RU000304"/>
    </source>
</evidence>
<evidence type="ECO:0000313" key="28">
    <source>
        <dbReference type="EMBL" id="CTQ41300.1"/>
    </source>
</evidence>
<dbReference type="RefSeq" id="XP_012649311.1">
    <property type="nucleotide sequence ID" value="XM_012793857.1"/>
</dbReference>
<evidence type="ECO:0000256" key="4">
    <source>
        <dbReference type="ARBA" id="ARBA00012409"/>
    </source>
</evidence>
<keyword evidence="14 28" id="KW-0418">Kinase</keyword>
<comment type="similarity">
    <text evidence="3">Belongs to the protein kinase superfamily. CMGC Ser/Thr protein kinase family. CDC2/CDKX subfamily.</text>
</comment>
<dbReference type="EC" id="2.7.11.23" evidence="4"/>
<evidence type="ECO:0000256" key="12">
    <source>
        <dbReference type="ARBA" id="ARBA00022741"/>
    </source>
</evidence>
<comment type="catalytic activity">
    <reaction evidence="23">
        <text>L-seryl-[protein] + ATP = O-phospho-L-seryl-[protein] + ADP + H(+)</text>
        <dbReference type="Rhea" id="RHEA:17989"/>
        <dbReference type="Rhea" id="RHEA-COMP:9863"/>
        <dbReference type="Rhea" id="RHEA-COMP:11604"/>
        <dbReference type="ChEBI" id="CHEBI:15378"/>
        <dbReference type="ChEBI" id="CHEBI:29999"/>
        <dbReference type="ChEBI" id="CHEBI:30616"/>
        <dbReference type="ChEBI" id="CHEBI:83421"/>
        <dbReference type="ChEBI" id="CHEBI:456216"/>
        <dbReference type="EC" id="2.7.11.22"/>
    </reaction>
</comment>
<evidence type="ECO:0000256" key="10">
    <source>
        <dbReference type="ARBA" id="ARBA00022679"/>
    </source>
</evidence>
<evidence type="ECO:0000256" key="11">
    <source>
        <dbReference type="ARBA" id="ARBA00022723"/>
    </source>
</evidence>
<feature type="domain" description="Protein kinase" evidence="27">
    <location>
        <begin position="4"/>
        <end position="284"/>
    </location>
</feature>
<name>A0A0K3AS44_BABMR</name>
<keyword evidence="8" id="KW-0597">Phosphoprotein</keyword>
<comment type="subunit">
    <text evidence="18">May form a complex composed of at least the catalytic subunit CRK2 and a cyclin.</text>
</comment>
<keyword evidence="16" id="KW-0460">Magnesium</keyword>
<dbReference type="GO" id="GO:0008353">
    <property type="term" value="F:RNA polymerase II CTD heptapeptide repeat kinase activity"/>
    <property type="evidence" value="ECO:0007669"/>
    <property type="project" value="UniProtKB-EC"/>
</dbReference>
<evidence type="ECO:0000256" key="16">
    <source>
        <dbReference type="ARBA" id="ARBA00022842"/>
    </source>
</evidence>
<dbReference type="SMART" id="SM00220">
    <property type="entry name" value="S_TKc"/>
    <property type="match status" value="1"/>
</dbReference>
<keyword evidence="6" id="KW-0963">Cytoplasm</keyword>
<dbReference type="GeneID" id="24425346"/>
<dbReference type="PROSITE" id="PS50011">
    <property type="entry name" value="PROTEIN_KINASE_DOM"/>
    <property type="match status" value="1"/>
</dbReference>
<evidence type="ECO:0000256" key="3">
    <source>
        <dbReference type="ARBA" id="ARBA00006485"/>
    </source>
</evidence>
<keyword evidence="13" id="KW-0498">Mitosis</keyword>
<dbReference type="InterPro" id="IPR017441">
    <property type="entry name" value="Protein_kinase_ATP_BS"/>
</dbReference>
<feature type="binding site" evidence="25">
    <location>
        <position position="32"/>
    </location>
    <ligand>
        <name>ATP</name>
        <dbReference type="ChEBI" id="CHEBI:30616"/>
    </ligand>
</feature>
<keyword evidence="15 25" id="KW-0067">ATP-binding</keyword>
<dbReference type="InterPro" id="IPR050108">
    <property type="entry name" value="CDK"/>
</dbReference>
<dbReference type="FunFam" id="1.10.510.10:FF:000184">
    <property type="entry name" value="cyclin-dependent kinase 5 homolog"/>
    <property type="match status" value="1"/>
</dbReference>
<keyword evidence="29" id="KW-1185">Reference proteome</keyword>
<dbReference type="EC" id="2.7.11.22" evidence="5"/>
<dbReference type="PANTHER" id="PTHR24056">
    <property type="entry name" value="CELL DIVISION PROTEIN KINASE"/>
    <property type="match status" value="1"/>
</dbReference>
<dbReference type="PROSITE" id="PS00107">
    <property type="entry name" value="PROTEIN_KINASE_ATP"/>
    <property type="match status" value="1"/>
</dbReference>
<keyword evidence="11" id="KW-0479">Metal-binding</keyword>
<evidence type="ECO:0000256" key="1">
    <source>
        <dbReference type="ARBA" id="ARBA00001946"/>
    </source>
</evidence>
<dbReference type="Gene3D" id="3.30.200.20">
    <property type="entry name" value="Phosphorylase Kinase, domain 1"/>
    <property type="match status" value="1"/>
</dbReference>
<evidence type="ECO:0000256" key="24">
    <source>
        <dbReference type="ARBA" id="ARBA00049280"/>
    </source>
</evidence>
<dbReference type="VEuPathDB" id="PiroplasmaDB:BMR1_03g03500"/>
<dbReference type="AlphaFoldDB" id="A0A0K3AS44"/>
<evidence type="ECO:0000256" key="20">
    <source>
        <dbReference type="ARBA" id="ARBA00041902"/>
    </source>
</evidence>
<dbReference type="GO" id="GO:0046872">
    <property type="term" value="F:metal ion binding"/>
    <property type="evidence" value="ECO:0007669"/>
    <property type="project" value="UniProtKB-KW"/>
</dbReference>
<evidence type="ECO:0000256" key="18">
    <source>
        <dbReference type="ARBA" id="ARBA00038543"/>
    </source>
</evidence>
<dbReference type="CDD" id="cd07829">
    <property type="entry name" value="STKc_CDK_like"/>
    <property type="match status" value="1"/>
</dbReference>
<dbReference type="GO" id="GO:0005737">
    <property type="term" value="C:cytoplasm"/>
    <property type="evidence" value="ECO:0007669"/>
    <property type="project" value="UniProtKB-SubCell"/>
</dbReference>
<evidence type="ECO:0000256" key="6">
    <source>
        <dbReference type="ARBA" id="ARBA00022490"/>
    </source>
</evidence>
<dbReference type="Proteomes" id="UP000002899">
    <property type="component" value="Chromosome III"/>
</dbReference>
<evidence type="ECO:0000313" key="29">
    <source>
        <dbReference type="Proteomes" id="UP000002899"/>
    </source>
</evidence>
<dbReference type="FunFam" id="3.30.200.20:FF:000396">
    <property type="entry name" value="Cdc2-related kinase 2, putative"/>
    <property type="match status" value="1"/>
</dbReference>
<keyword evidence="7 26" id="KW-0723">Serine/threonine-protein kinase</keyword>
<dbReference type="KEGG" id="bmic:BMR1_03g03500"/>
<evidence type="ECO:0000256" key="9">
    <source>
        <dbReference type="ARBA" id="ARBA00022618"/>
    </source>
</evidence>
<keyword evidence="17" id="KW-0131">Cell cycle</keyword>
<evidence type="ECO:0000256" key="15">
    <source>
        <dbReference type="ARBA" id="ARBA00022840"/>
    </source>
</evidence>
<proteinExistence type="inferred from homology"/>
<dbReference type="GO" id="GO:0004693">
    <property type="term" value="F:cyclin-dependent protein serine/threonine kinase activity"/>
    <property type="evidence" value="ECO:0007669"/>
    <property type="project" value="UniProtKB-EC"/>
</dbReference>
<evidence type="ECO:0000256" key="8">
    <source>
        <dbReference type="ARBA" id="ARBA00022553"/>
    </source>
</evidence>
<dbReference type="Pfam" id="PF00069">
    <property type="entry name" value="Pkinase"/>
    <property type="match status" value="1"/>
</dbReference>
<evidence type="ECO:0000256" key="23">
    <source>
        <dbReference type="ARBA" id="ARBA00048367"/>
    </source>
</evidence>
<accession>A0A0K3AS44</accession>
<dbReference type="PROSITE" id="PS00108">
    <property type="entry name" value="PROTEIN_KINASE_ST"/>
    <property type="match status" value="1"/>
</dbReference>
<dbReference type="OMA" id="YLYQITR"/>
<evidence type="ECO:0000256" key="21">
    <source>
        <dbReference type="ARBA" id="ARBA00042858"/>
    </source>
</evidence>
<comment type="cofactor">
    <cofactor evidence="1">
        <name>Mg(2+)</name>
        <dbReference type="ChEBI" id="CHEBI:18420"/>
    </cofactor>
</comment>
<evidence type="ECO:0000256" key="19">
    <source>
        <dbReference type="ARBA" id="ARBA00039612"/>
    </source>
</evidence>
<evidence type="ECO:0000256" key="5">
    <source>
        <dbReference type="ARBA" id="ARBA00012425"/>
    </source>
</evidence>
<dbReference type="GO" id="GO:0005634">
    <property type="term" value="C:nucleus"/>
    <property type="evidence" value="ECO:0007669"/>
    <property type="project" value="TreeGrafter"/>
</dbReference>
<evidence type="ECO:0000256" key="7">
    <source>
        <dbReference type="ARBA" id="ARBA00022527"/>
    </source>
</evidence>
<protein>
    <recommendedName>
        <fullName evidence="19">Cyclin-dependent kinase 2 homolog</fullName>
        <ecNumber evidence="5">2.7.11.22</ecNumber>
        <ecNumber evidence="4">2.7.11.23</ecNumber>
    </recommendedName>
    <alternativeName>
        <fullName evidence="20">Cell division control protein 2 homolog</fullName>
    </alternativeName>
    <alternativeName>
        <fullName evidence="21">cdc2-related kinase 2</fullName>
    </alternativeName>
</protein>
<dbReference type="SUPFAM" id="SSF56112">
    <property type="entry name" value="Protein kinase-like (PK-like)"/>
    <property type="match status" value="1"/>
</dbReference>
<dbReference type="PANTHER" id="PTHR24056:SF46">
    <property type="entry name" value="CYCLIN-DEPENDENT KINASE 5"/>
    <property type="match status" value="1"/>
</dbReference>
<comment type="subcellular location">
    <subcellularLocation>
        <location evidence="2">Cytoplasm</location>
    </subcellularLocation>
</comment>
<comment type="catalytic activity">
    <reaction evidence="24">
        <text>[DNA-directed RNA polymerase] + ATP = phospho-[DNA-directed RNA polymerase] + ADP + H(+)</text>
        <dbReference type="Rhea" id="RHEA:10216"/>
        <dbReference type="Rhea" id="RHEA-COMP:11321"/>
        <dbReference type="Rhea" id="RHEA-COMP:11322"/>
        <dbReference type="ChEBI" id="CHEBI:15378"/>
        <dbReference type="ChEBI" id="CHEBI:30616"/>
        <dbReference type="ChEBI" id="CHEBI:43176"/>
        <dbReference type="ChEBI" id="CHEBI:68546"/>
        <dbReference type="ChEBI" id="CHEBI:456216"/>
        <dbReference type="EC" id="2.7.11.23"/>
    </reaction>
</comment>
<dbReference type="GO" id="GO:0051301">
    <property type="term" value="P:cell division"/>
    <property type="evidence" value="ECO:0007669"/>
    <property type="project" value="UniProtKB-KW"/>
</dbReference>
<keyword evidence="12 25" id="KW-0547">Nucleotide-binding</keyword>
<sequence>MDSYHKLEKIGEGTYGVVYKAQNPHGEMFALKKIRVEEEDEGIPSTAIREISLLKELHHPNIVRLCDVIHTEKRLTLVFEYLDQDLKKLLDVCDGGLEPSTTRSFLYQLLCGISYCHQHHILHRDLKPQNLLINREGALKLADFGLARAFAIPARSYTHEVVTLWYRAPDVLMGSHKYSTPVDIWSVGCVFAEMVNGKPLFPGVSEEDQLNRIFKLLGTPNIETWPQLSELPSYNPEFSKYDSQPLQNFIPNLGDLGIDLLKCMLKLNPQERITAKDALLHPYFDDIPEELKVNSRF</sequence>
<evidence type="ECO:0000259" key="27">
    <source>
        <dbReference type="PROSITE" id="PS50011"/>
    </source>
</evidence>
<evidence type="ECO:0000256" key="22">
    <source>
        <dbReference type="ARBA" id="ARBA00047811"/>
    </source>
</evidence>
<reference evidence="28 29" key="2">
    <citation type="journal article" date="2013" name="PLoS ONE">
        <title>Whole genome mapping and re-organization of the nuclear and mitochondrial genomes of Babesia microti isolates.</title>
        <authorList>
            <person name="Cornillot E."/>
            <person name="Dassouli A."/>
            <person name="Garg A."/>
            <person name="Pachikara N."/>
            <person name="Randazzo S."/>
            <person name="Depoix D."/>
            <person name="Carcy B."/>
            <person name="Delbecq S."/>
            <person name="Frutos R."/>
            <person name="Silva J.C."/>
            <person name="Sutton R."/>
            <person name="Krause P.J."/>
            <person name="Mamoun C.B."/>
        </authorList>
    </citation>
    <scope>NUCLEOTIDE SEQUENCE [LARGE SCALE GENOMIC DNA]</scope>
    <source>
        <strain evidence="28 29">RI</strain>
    </source>
</reference>
<keyword evidence="9" id="KW-0132">Cell division</keyword>
<reference evidence="28 29" key="3">
    <citation type="journal article" date="2016" name="Sci. Rep.">
        <title>Genome-wide diversity and gene expression profiling of Babesia microti isolates identify polymorphic genes that mediate host-pathogen interactions.</title>
        <authorList>
            <person name="Silva J.C."/>
            <person name="Cornillot E."/>
            <person name="McCracken C."/>
            <person name="Usmani-Brown S."/>
            <person name="Dwivedi A."/>
            <person name="Ifeonu O.O."/>
            <person name="Crabtree J."/>
            <person name="Gotia H.T."/>
            <person name="Virji A.Z."/>
            <person name="Reynes C."/>
            <person name="Colinge J."/>
            <person name="Kumar V."/>
            <person name="Lawres L."/>
            <person name="Pazzi J.E."/>
            <person name="Pablo J.V."/>
            <person name="Hung C."/>
            <person name="Brancato J."/>
            <person name="Kumari P."/>
            <person name="Orvis J."/>
            <person name="Tretina K."/>
            <person name="Chibucos M."/>
            <person name="Ott S."/>
            <person name="Sadzewicz L."/>
            <person name="Sengamalay N."/>
            <person name="Shetty A.C."/>
            <person name="Su Q."/>
            <person name="Tallon L."/>
            <person name="Fraser C.M."/>
            <person name="Frutos R."/>
            <person name="Molina D.M."/>
            <person name="Krause P.J."/>
            <person name="Ben Mamoun C."/>
        </authorList>
    </citation>
    <scope>NUCLEOTIDE SEQUENCE [LARGE SCALE GENOMIC DNA]</scope>
    <source>
        <strain evidence="28 29">RI</strain>
    </source>
</reference>
<evidence type="ECO:0000256" key="25">
    <source>
        <dbReference type="PROSITE-ProRule" id="PRU10141"/>
    </source>
</evidence>
<evidence type="ECO:0000256" key="17">
    <source>
        <dbReference type="ARBA" id="ARBA00023306"/>
    </source>
</evidence>
<evidence type="ECO:0000256" key="13">
    <source>
        <dbReference type="ARBA" id="ARBA00022776"/>
    </source>
</evidence>
<organism evidence="28 29">
    <name type="scientific">Babesia microti (strain RI)</name>
    <dbReference type="NCBI Taxonomy" id="1133968"/>
    <lineage>
        <taxon>Eukaryota</taxon>
        <taxon>Sar</taxon>
        <taxon>Alveolata</taxon>
        <taxon>Apicomplexa</taxon>
        <taxon>Aconoidasida</taxon>
        <taxon>Piroplasmida</taxon>
        <taxon>Babesiidae</taxon>
        <taxon>Babesia</taxon>
    </lineage>
</organism>
<dbReference type="EMBL" id="LN871598">
    <property type="protein sequence ID" value="CTQ41300.1"/>
    <property type="molecule type" value="Genomic_DNA"/>
</dbReference>
<keyword evidence="10 28" id="KW-0808">Transferase</keyword>
<reference evidence="28 29" key="1">
    <citation type="journal article" date="2012" name="Nucleic Acids Res.">
        <title>Sequencing of the smallest Apicomplexan genome from the human pathogen Babesia microti.</title>
        <authorList>
            <person name="Cornillot E."/>
            <person name="Hadj-Kaddour K."/>
            <person name="Dassouli A."/>
            <person name="Noel B."/>
            <person name="Ranwez V."/>
            <person name="Vacherie B."/>
            <person name="Augagneur Y."/>
            <person name="Bres V."/>
            <person name="Duclos A."/>
            <person name="Randazzo S."/>
            <person name="Carcy B."/>
            <person name="Debierre-Grockiego F."/>
            <person name="Delbecq S."/>
            <person name="Moubri-Menage K."/>
            <person name="Shams-Eldin H."/>
            <person name="Usmani-Brown S."/>
            <person name="Bringaud F."/>
            <person name="Wincker P."/>
            <person name="Vivares C.P."/>
            <person name="Schwarz R.T."/>
            <person name="Schetters T.P."/>
            <person name="Krause P.J."/>
            <person name="Gorenflot A."/>
            <person name="Berry V."/>
            <person name="Barbe V."/>
            <person name="Ben Mamoun C."/>
        </authorList>
    </citation>
    <scope>NUCLEOTIDE SEQUENCE [LARGE SCALE GENOMIC DNA]</scope>
    <source>
        <strain evidence="28 29">RI</strain>
    </source>
</reference>
<dbReference type="InterPro" id="IPR008271">
    <property type="entry name" value="Ser/Thr_kinase_AS"/>
</dbReference>
<dbReference type="Gene3D" id="1.10.510.10">
    <property type="entry name" value="Transferase(Phosphotransferase) domain 1"/>
    <property type="match status" value="1"/>
</dbReference>
<evidence type="ECO:0000256" key="2">
    <source>
        <dbReference type="ARBA" id="ARBA00004496"/>
    </source>
</evidence>
<comment type="catalytic activity">
    <reaction evidence="22">
        <text>L-threonyl-[protein] + ATP = O-phospho-L-threonyl-[protein] + ADP + H(+)</text>
        <dbReference type="Rhea" id="RHEA:46608"/>
        <dbReference type="Rhea" id="RHEA-COMP:11060"/>
        <dbReference type="Rhea" id="RHEA-COMP:11605"/>
        <dbReference type="ChEBI" id="CHEBI:15378"/>
        <dbReference type="ChEBI" id="CHEBI:30013"/>
        <dbReference type="ChEBI" id="CHEBI:30616"/>
        <dbReference type="ChEBI" id="CHEBI:61977"/>
        <dbReference type="ChEBI" id="CHEBI:456216"/>
        <dbReference type="EC" id="2.7.11.22"/>
    </reaction>
</comment>
<dbReference type="InterPro" id="IPR011009">
    <property type="entry name" value="Kinase-like_dom_sf"/>
</dbReference>